<dbReference type="PROSITE" id="PS50943">
    <property type="entry name" value="HTH_CROC1"/>
    <property type="match status" value="1"/>
</dbReference>
<reference evidence="2 3" key="1">
    <citation type="journal article" date="2012" name="J. Bacteriol.">
        <title>Complete Genome Sequence of Flavobacterium indicum GPSTA100-9T, Isolated from Warm Spring Water.</title>
        <authorList>
            <person name="Barbier P."/>
            <person name="Houel A."/>
            <person name="Loux V."/>
            <person name="Poulain J."/>
            <person name="Bernardet J.F."/>
            <person name="Touchon M."/>
            <person name="Duchaud E."/>
        </authorList>
    </citation>
    <scope>NUCLEOTIDE SEQUENCE [LARGE SCALE GENOMIC DNA]</scope>
    <source>
        <strain evidence="3">DSM 17447 / CIP 109464 / GPTSA100-9</strain>
    </source>
</reference>
<evidence type="ECO:0000313" key="3">
    <source>
        <dbReference type="Proteomes" id="UP000007599"/>
    </source>
</evidence>
<dbReference type="HOGENOM" id="CLU_161891_0_0_10"/>
<dbReference type="PATRIC" id="fig|1094466.5.peg.109"/>
<protein>
    <submittedName>
        <fullName evidence="2">Putative DNA binding protein</fullName>
    </submittedName>
</protein>
<dbReference type="AlphaFoldDB" id="H8XNK1"/>
<feature type="domain" description="HTH cro/C1-type" evidence="1">
    <location>
        <begin position="8"/>
        <end position="62"/>
    </location>
</feature>
<dbReference type="Pfam" id="PF13560">
    <property type="entry name" value="HTH_31"/>
    <property type="match status" value="1"/>
</dbReference>
<proteinExistence type="predicted"/>
<sequence length="97" mass="10910">MESLAEVLKSAREAKGLLLREVAYLIDSDTALVSKFEKGDRKPTRIQIDKLATALSLNKNELQAIWLSDKLLDSLKNEEVALEALKLAEIKMIKSRK</sequence>
<dbReference type="KEGG" id="fin:KQS_00550"/>
<dbReference type="Proteomes" id="UP000007599">
    <property type="component" value="Chromosome I"/>
</dbReference>
<dbReference type="GO" id="GO:0003677">
    <property type="term" value="F:DNA binding"/>
    <property type="evidence" value="ECO:0007669"/>
    <property type="project" value="InterPro"/>
</dbReference>
<dbReference type="InterPro" id="IPR010982">
    <property type="entry name" value="Lambda_DNA-bd_dom_sf"/>
</dbReference>
<gene>
    <name evidence="2" type="ordered locus">KQS_00550</name>
</gene>
<reference evidence="3" key="2">
    <citation type="submission" date="2012-03" db="EMBL/GenBank/DDBJ databases">
        <title>Complete genome sequence of Flavobacterium indicum GPTSA100-9T, isolated from warm spring water.</title>
        <authorList>
            <person name="Barbier P."/>
            <person name="Houel A."/>
            <person name="Loux V."/>
            <person name="Poulain J."/>
            <person name="Bernardet J.-F."/>
            <person name="Touchon M."/>
            <person name="Duchaud E."/>
        </authorList>
    </citation>
    <scope>NUCLEOTIDE SEQUENCE [LARGE SCALE GENOMIC DNA]</scope>
    <source>
        <strain evidence="3">DSM 17447 / CIP 109464 / GPTSA100-9</strain>
    </source>
</reference>
<dbReference type="SUPFAM" id="SSF47413">
    <property type="entry name" value="lambda repressor-like DNA-binding domains"/>
    <property type="match status" value="1"/>
</dbReference>
<dbReference type="STRING" id="1094466.KQS_00550"/>
<dbReference type="eggNOG" id="COG1426">
    <property type="taxonomic scope" value="Bacteria"/>
</dbReference>
<name>H8XNK1_FLAIG</name>
<keyword evidence="3" id="KW-1185">Reference proteome</keyword>
<evidence type="ECO:0000313" key="2">
    <source>
        <dbReference type="EMBL" id="CCG52118.1"/>
    </source>
</evidence>
<dbReference type="CDD" id="cd00093">
    <property type="entry name" value="HTH_XRE"/>
    <property type="match status" value="1"/>
</dbReference>
<dbReference type="OrthoDB" id="4762426at2"/>
<dbReference type="Gene3D" id="1.10.260.40">
    <property type="entry name" value="lambda repressor-like DNA-binding domains"/>
    <property type="match status" value="1"/>
</dbReference>
<dbReference type="SMART" id="SM00530">
    <property type="entry name" value="HTH_XRE"/>
    <property type="match status" value="1"/>
</dbReference>
<dbReference type="RefSeq" id="WP_014387262.1">
    <property type="nucleotide sequence ID" value="NC_017025.1"/>
</dbReference>
<dbReference type="InterPro" id="IPR001387">
    <property type="entry name" value="Cro/C1-type_HTH"/>
</dbReference>
<organism evidence="2 3">
    <name type="scientific">Flavobacterium indicum (strain DSM 17447 / CIP 109464 / GPTSA100-9)</name>
    <dbReference type="NCBI Taxonomy" id="1094466"/>
    <lineage>
        <taxon>Bacteria</taxon>
        <taxon>Pseudomonadati</taxon>
        <taxon>Bacteroidota</taxon>
        <taxon>Flavobacteriia</taxon>
        <taxon>Flavobacteriales</taxon>
        <taxon>Flavobacteriaceae</taxon>
        <taxon>Flavobacterium</taxon>
    </lineage>
</organism>
<accession>H8XNK1</accession>
<dbReference type="EMBL" id="HE774682">
    <property type="protein sequence ID" value="CCG52118.1"/>
    <property type="molecule type" value="Genomic_DNA"/>
</dbReference>
<evidence type="ECO:0000259" key="1">
    <source>
        <dbReference type="PROSITE" id="PS50943"/>
    </source>
</evidence>